<name>A0A4Y2VLH6_ARAVE</name>
<reference evidence="1 2" key="1">
    <citation type="journal article" date="2019" name="Sci. Rep.">
        <title>Orb-weaving spider Araneus ventricosus genome elucidates the spidroin gene catalogue.</title>
        <authorList>
            <person name="Kono N."/>
            <person name="Nakamura H."/>
            <person name="Ohtoshi R."/>
            <person name="Moran D.A.P."/>
            <person name="Shinohara A."/>
            <person name="Yoshida Y."/>
            <person name="Fujiwara M."/>
            <person name="Mori M."/>
            <person name="Tomita M."/>
            <person name="Arakawa K."/>
        </authorList>
    </citation>
    <scope>NUCLEOTIDE SEQUENCE [LARGE SCALE GENOMIC DNA]</scope>
</reference>
<accession>A0A4Y2VLH6</accession>
<organism evidence="1 2">
    <name type="scientific">Araneus ventricosus</name>
    <name type="common">Orbweaver spider</name>
    <name type="synonym">Epeira ventricosa</name>
    <dbReference type="NCBI Taxonomy" id="182803"/>
    <lineage>
        <taxon>Eukaryota</taxon>
        <taxon>Metazoa</taxon>
        <taxon>Ecdysozoa</taxon>
        <taxon>Arthropoda</taxon>
        <taxon>Chelicerata</taxon>
        <taxon>Arachnida</taxon>
        <taxon>Araneae</taxon>
        <taxon>Araneomorphae</taxon>
        <taxon>Entelegynae</taxon>
        <taxon>Araneoidea</taxon>
        <taxon>Araneidae</taxon>
        <taxon>Araneus</taxon>
    </lineage>
</organism>
<evidence type="ECO:0000313" key="1">
    <source>
        <dbReference type="EMBL" id="GBO25278.1"/>
    </source>
</evidence>
<dbReference type="EMBL" id="BGPR01048247">
    <property type="protein sequence ID" value="GBO25278.1"/>
    <property type="molecule type" value="Genomic_DNA"/>
</dbReference>
<dbReference type="AlphaFoldDB" id="A0A4Y2VLH6"/>
<comment type="caution">
    <text evidence="1">The sequence shown here is derived from an EMBL/GenBank/DDBJ whole genome shotgun (WGS) entry which is preliminary data.</text>
</comment>
<sequence>MVGTLSCTLYVGSSPYAHENITKATTPIPKLEEDPSIPKWKAAEKTLKKLAGMVVKNSLPSIMQASETLNLTAGCSKGLFKLLADFKQMKLWAFRSE</sequence>
<evidence type="ECO:0000313" key="2">
    <source>
        <dbReference type="Proteomes" id="UP000499080"/>
    </source>
</evidence>
<keyword evidence="2" id="KW-1185">Reference proteome</keyword>
<protein>
    <submittedName>
        <fullName evidence="1">Uncharacterized protein</fullName>
    </submittedName>
</protein>
<gene>
    <name evidence="1" type="ORF">AVEN_3641_1</name>
</gene>
<proteinExistence type="predicted"/>
<dbReference type="Proteomes" id="UP000499080">
    <property type="component" value="Unassembled WGS sequence"/>
</dbReference>